<evidence type="ECO:0000256" key="1">
    <source>
        <dbReference type="ARBA" id="ARBA00023125"/>
    </source>
</evidence>
<dbReference type="PANTHER" id="PTHR30204:SF92">
    <property type="entry name" value="HTH-TYPE TRANSCRIPTIONAL REGULATOR ZNTR"/>
    <property type="match status" value="1"/>
</dbReference>
<name>A0AAF0BKE9_9PROT</name>
<proteinExistence type="predicted"/>
<dbReference type="PROSITE" id="PS50937">
    <property type="entry name" value="HTH_MERR_2"/>
    <property type="match status" value="1"/>
</dbReference>
<dbReference type="GO" id="GO:0003700">
    <property type="term" value="F:DNA-binding transcription factor activity"/>
    <property type="evidence" value="ECO:0007669"/>
    <property type="project" value="InterPro"/>
</dbReference>
<gene>
    <name evidence="3" type="ORF">PH603_10110</name>
</gene>
<protein>
    <submittedName>
        <fullName evidence="3">Helix-turn-helix domain-containing protein</fullName>
    </submittedName>
</protein>
<dbReference type="PRINTS" id="PR00040">
    <property type="entry name" value="HTHMERR"/>
</dbReference>
<dbReference type="SMART" id="SM00422">
    <property type="entry name" value="HTH_MERR"/>
    <property type="match status" value="1"/>
</dbReference>
<dbReference type="GO" id="GO:0003677">
    <property type="term" value="F:DNA binding"/>
    <property type="evidence" value="ECO:0007669"/>
    <property type="project" value="UniProtKB-KW"/>
</dbReference>
<dbReference type="SUPFAM" id="SSF46955">
    <property type="entry name" value="Putative DNA-binding domain"/>
    <property type="match status" value="1"/>
</dbReference>
<sequence length="136" mass="14962">MAVSQKREFTRGTLAKESGVNLETIRFYEKIGLMPDPPRTGSGYRCYSTDHLKRLKFIRRSRALGFTNQEVAGLLEMVDGTFACDDVKDMALANVALIKSKVVDLLKLQAALEGMATECSGGDTPDCAIIDQLLED</sequence>
<dbReference type="KEGG" id="gso:PH603_10110"/>
<evidence type="ECO:0000313" key="3">
    <source>
        <dbReference type="EMBL" id="WCL52892.1"/>
    </source>
</evidence>
<evidence type="ECO:0000259" key="2">
    <source>
        <dbReference type="PROSITE" id="PS50937"/>
    </source>
</evidence>
<reference evidence="3" key="1">
    <citation type="submission" date="2023-01" db="EMBL/GenBank/DDBJ databases">
        <title>The genome sequence of Kordiimonadaceae bacterium 6D33.</title>
        <authorList>
            <person name="Liu Y."/>
        </authorList>
    </citation>
    <scope>NUCLEOTIDE SEQUENCE</scope>
    <source>
        <strain evidence="3">6D33</strain>
    </source>
</reference>
<dbReference type="Pfam" id="PF13411">
    <property type="entry name" value="MerR_1"/>
    <property type="match status" value="1"/>
</dbReference>
<organism evidence="3 4">
    <name type="scientific">Gimibacter soli</name>
    <dbReference type="NCBI Taxonomy" id="3024400"/>
    <lineage>
        <taxon>Bacteria</taxon>
        <taxon>Pseudomonadati</taxon>
        <taxon>Pseudomonadota</taxon>
        <taxon>Alphaproteobacteria</taxon>
        <taxon>Kordiimonadales</taxon>
        <taxon>Temperatibacteraceae</taxon>
        <taxon>Gimibacter</taxon>
    </lineage>
</organism>
<feature type="domain" description="HTH merR-type" evidence="2">
    <location>
        <begin position="8"/>
        <end position="77"/>
    </location>
</feature>
<dbReference type="Gene3D" id="1.10.1660.10">
    <property type="match status" value="1"/>
</dbReference>
<dbReference type="PROSITE" id="PS00552">
    <property type="entry name" value="HTH_MERR_1"/>
    <property type="match status" value="1"/>
</dbReference>
<dbReference type="InterPro" id="IPR009061">
    <property type="entry name" value="DNA-bd_dom_put_sf"/>
</dbReference>
<keyword evidence="1" id="KW-0238">DNA-binding</keyword>
<dbReference type="RefSeq" id="WP_289502374.1">
    <property type="nucleotide sequence ID" value="NZ_CP116805.1"/>
</dbReference>
<accession>A0AAF0BKE9</accession>
<evidence type="ECO:0000313" key="4">
    <source>
        <dbReference type="Proteomes" id="UP001217500"/>
    </source>
</evidence>
<dbReference type="Proteomes" id="UP001217500">
    <property type="component" value="Chromosome"/>
</dbReference>
<dbReference type="CDD" id="cd04785">
    <property type="entry name" value="HTH_CadR-PbrR-like"/>
    <property type="match status" value="1"/>
</dbReference>
<dbReference type="EMBL" id="CP116805">
    <property type="protein sequence ID" value="WCL52892.1"/>
    <property type="molecule type" value="Genomic_DNA"/>
</dbReference>
<dbReference type="InterPro" id="IPR047057">
    <property type="entry name" value="MerR_fam"/>
</dbReference>
<dbReference type="AlphaFoldDB" id="A0AAF0BKE9"/>
<keyword evidence="4" id="KW-1185">Reference proteome</keyword>
<dbReference type="InterPro" id="IPR000551">
    <property type="entry name" value="MerR-type_HTH_dom"/>
</dbReference>
<dbReference type="PANTHER" id="PTHR30204">
    <property type="entry name" value="REDOX-CYCLING DRUG-SENSING TRANSCRIPTIONAL ACTIVATOR SOXR"/>
    <property type="match status" value="1"/>
</dbReference>